<dbReference type="GO" id="GO:0005737">
    <property type="term" value="C:cytoplasm"/>
    <property type="evidence" value="ECO:0007669"/>
    <property type="project" value="TreeGrafter"/>
</dbReference>
<dbReference type="AlphaFoldDB" id="A0A0J9BV60"/>
<evidence type="ECO:0000259" key="1">
    <source>
        <dbReference type="SMART" id="SM00460"/>
    </source>
</evidence>
<reference evidence="2 3" key="1">
    <citation type="submission" date="2011-04" db="EMBL/GenBank/DDBJ databases">
        <title>The Genome Sequence of Clostridium citroniae WAL-19142.</title>
        <authorList>
            <consortium name="The Broad Institute Genome Sequencing Platform"/>
            <person name="Earl A."/>
            <person name="Ward D."/>
            <person name="Feldgarden M."/>
            <person name="Gevers D."/>
            <person name="Warren Y.A."/>
            <person name="Tyrrell K.L."/>
            <person name="Citron D.M."/>
            <person name="Goldstein E.J."/>
            <person name="Daigneault M."/>
            <person name="Allen-Vercoe E."/>
            <person name="Young S.K."/>
            <person name="Zeng Q."/>
            <person name="Gargeya S."/>
            <person name="Fitzgerald M."/>
            <person name="Haas B."/>
            <person name="Abouelleil A."/>
            <person name="Alvarado L."/>
            <person name="Arachchi H.M."/>
            <person name="Berlin A."/>
            <person name="Brown A."/>
            <person name="Chapman S.B."/>
            <person name="Chen Z."/>
            <person name="Dunbar C."/>
            <person name="Freedman E."/>
            <person name="Gearin G."/>
            <person name="Gellesch M."/>
            <person name="Goldberg J."/>
            <person name="Griggs A."/>
            <person name="Gujja S."/>
            <person name="Heilman E.R."/>
            <person name="Heiman D."/>
            <person name="Howarth C."/>
            <person name="Larson L."/>
            <person name="Lui A."/>
            <person name="MacDonald P.J."/>
            <person name="Mehta T."/>
            <person name="Montmayeur A."/>
            <person name="Murphy C."/>
            <person name="Neiman D."/>
            <person name="Pearson M."/>
            <person name="Priest M."/>
            <person name="Roberts A."/>
            <person name="Saif S."/>
            <person name="Shea T."/>
            <person name="Shenoy N."/>
            <person name="Sisk P."/>
            <person name="Stolte C."/>
            <person name="Sykes S."/>
            <person name="White J."/>
            <person name="Yandava C."/>
            <person name="Wortman J."/>
            <person name="Nusbaum C."/>
            <person name="Birren B."/>
        </authorList>
    </citation>
    <scope>NUCLEOTIDE SEQUENCE [LARGE SCALE GENOMIC DNA]</scope>
    <source>
        <strain evidence="2 3">WAL-19142</strain>
    </source>
</reference>
<dbReference type="InterPro" id="IPR052557">
    <property type="entry name" value="CAP/Cytokinesis_protein"/>
</dbReference>
<protein>
    <recommendedName>
        <fullName evidence="1">Transglutaminase-like domain-containing protein</fullName>
    </recommendedName>
</protein>
<dbReference type="Gene3D" id="3.10.620.30">
    <property type="match status" value="1"/>
</dbReference>
<proteinExistence type="predicted"/>
<organism evidence="2 3">
    <name type="scientific">[Clostridium] citroniae WAL-19142</name>
    <dbReference type="NCBI Taxonomy" id="742734"/>
    <lineage>
        <taxon>Bacteria</taxon>
        <taxon>Bacillati</taxon>
        <taxon>Bacillota</taxon>
        <taxon>Clostridia</taxon>
        <taxon>Lachnospirales</taxon>
        <taxon>Lachnospiraceae</taxon>
        <taxon>Enterocloster</taxon>
    </lineage>
</organism>
<dbReference type="Proteomes" id="UP000037392">
    <property type="component" value="Unassembled WGS sequence"/>
</dbReference>
<evidence type="ECO:0000313" key="2">
    <source>
        <dbReference type="EMBL" id="KMW16698.1"/>
    </source>
</evidence>
<dbReference type="Pfam" id="PF01841">
    <property type="entry name" value="Transglut_core"/>
    <property type="match status" value="1"/>
</dbReference>
<gene>
    <name evidence="2" type="ORF">HMPREF9470_04198</name>
</gene>
<name>A0A0J9BV60_9FIRM</name>
<dbReference type="PANTHER" id="PTHR46333:SF2">
    <property type="entry name" value="CYTOKINESIS PROTEIN 3"/>
    <property type="match status" value="1"/>
</dbReference>
<evidence type="ECO:0000313" key="3">
    <source>
        <dbReference type="Proteomes" id="UP000037392"/>
    </source>
</evidence>
<sequence>MKLNDNRCQDKIMRQEYYYQHMTKGEQSAYRSMLDGFEAIAPEFPVLNLGGRELSDLFFRLRLDHPSIFYVEGFNYRYADNSQYVQLIPQYMFEKKKIKEMKLALESRINRLVQQAGDLSPEEKEKYIHDFICTNVTYDKLKKQYSHEIIGPLQQGVGVCEGIAKTVKILCDRMGMECIIAISQADPEQGIRYRHAWNLVKLKNTWYHLDATFDNSLGRYGQKRFDYYNLDDKMMFRDHQPLVYGMPACPDGSRFYYKENRLSLTKVEDVSGRMKAVLRKKQPYFVFHWRGGALNREVLERIVWTASEAAREKGKYIRLSVNYRQAVMEIAVLESQLQETICREEANEGELDGREK</sequence>
<dbReference type="SMART" id="SM00460">
    <property type="entry name" value="TGc"/>
    <property type="match status" value="1"/>
</dbReference>
<dbReference type="EMBL" id="ADLK01000029">
    <property type="protein sequence ID" value="KMW16698.1"/>
    <property type="molecule type" value="Genomic_DNA"/>
</dbReference>
<accession>A0A0J9BV60</accession>
<comment type="caution">
    <text evidence="2">The sequence shown here is derived from an EMBL/GenBank/DDBJ whole genome shotgun (WGS) entry which is preliminary data.</text>
</comment>
<dbReference type="PATRIC" id="fig|742734.4.peg.4501"/>
<dbReference type="InterPro" id="IPR002931">
    <property type="entry name" value="Transglutaminase-like"/>
</dbReference>
<dbReference type="SUPFAM" id="SSF54001">
    <property type="entry name" value="Cysteine proteinases"/>
    <property type="match status" value="1"/>
</dbReference>
<dbReference type="InterPro" id="IPR038765">
    <property type="entry name" value="Papain-like_cys_pep_sf"/>
</dbReference>
<feature type="domain" description="Transglutaminase-like" evidence="1">
    <location>
        <begin position="152"/>
        <end position="213"/>
    </location>
</feature>
<dbReference type="PANTHER" id="PTHR46333">
    <property type="entry name" value="CYTOKINESIS PROTEIN 3"/>
    <property type="match status" value="1"/>
</dbReference>